<feature type="domain" description="Apple" evidence="2">
    <location>
        <begin position="145"/>
        <end position="217"/>
    </location>
</feature>
<keyword evidence="1" id="KW-0812">Transmembrane</keyword>
<reference evidence="3" key="1">
    <citation type="journal article" date="2020" name="Nature">
        <title>Giant virus diversity and host interactions through global metagenomics.</title>
        <authorList>
            <person name="Schulz F."/>
            <person name="Roux S."/>
            <person name="Paez-Espino D."/>
            <person name="Jungbluth S."/>
            <person name="Walsh D.A."/>
            <person name="Denef V.J."/>
            <person name="McMahon K.D."/>
            <person name="Konstantinidis K.T."/>
            <person name="Eloe-Fadrosh E.A."/>
            <person name="Kyrpides N.C."/>
            <person name="Woyke T."/>
        </authorList>
    </citation>
    <scope>NUCLEOTIDE SEQUENCE</scope>
    <source>
        <strain evidence="3">GVMAG-M-3300013004-44</strain>
    </source>
</reference>
<dbReference type="EMBL" id="MN739154">
    <property type="protein sequence ID" value="QHS90995.1"/>
    <property type="molecule type" value="Genomic_DNA"/>
</dbReference>
<protein>
    <recommendedName>
        <fullName evidence="2">Apple domain-containing protein</fullName>
    </recommendedName>
</protein>
<proteinExistence type="predicted"/>
<dbReference type="PROSITE" id="PS50948">
    <property type="entry name" value="PAN"/>
    <property type="match status" value="1"/>
</dbReference>
<evidence type="ECO:0000259" key="2">
    <source>
        <dbReference type="PROSITE" id="PS50948"/>
    </source>
</evidence>
<keyword evidence="1" id="KW-1133">Transmembrane helix</keyword>
<dbReference type="InterPro" id="IPR003609">
    <property type="entry name" value="Pan_app"/>
</dbReference>
<dbReference type="Gene3D" id="3.50.4.10">
    <property type="entry name" value="Hepatocyte Growth Factor"/>
    <property type="match status" value="1"/>
</dbReference>
<accession>A0A6C0BFA5</accession>
<evidence type="ECO:0000313" key="3">
    <source>
        <dbReference type="EMBL" id="QHS90995.1"/>
    </source>
</evidence>
<dbReference type="AlphaFoldDB" id="A0A6C0BFA5"/>
<name>A0A6C0BFA5_9ZZZZ</name>
<feature type="transmembrane region" description="Helical" evidence="1">
    <location>
        <begin position="438"/>
        <end position="456"/>
    </location>
</feature>
<organism evidence="3">
    <name type="scientific">viral metagenome</name>
    <dbReference type="NCBI Taxonomy" id="1070528"/>
    <lineage>
        <taxon>unclassified sequences</taxon>
        <taxon>metagenomes</taxon>
        <taxon>organismal metagenomes</taxon>
    </lineage>
</organism>
<keyword evidence="1" id="KW-0472">Membrane</keyword>
<evidence type="ECO:0000256" key="1">
    <source>
        <dbReference type="SAM" id="Phobius"/>
    </source>
</evidence>
<sequence>MSGTANVLSGFIELTVSPVQQQLNPITVKNYPLSISFAPRSTPPSLQGNKIIESTDNSTNDCTYRGNKYKLVDIQICSVMNKRFLLPGQGNLPSAELMISFSPKSSSTSIKQVDGIVLCVPIYDSGTPNHNEYLTQLIDPNMPKCKYTQKEGVSYTAGEYKSIPNSNLMNCVKSCCGDPNCISYTFNSGKCSLNNTVSDLQSTSDTSITSGTINRSGDGENTVEYKSLSPTLETIFYNSAVDTSQTSLAYKTTFNTVNASNVITSTRTLYIVVFPNGIRMTSSTYQQLLLQMRSMNPSITQTLLPYYVPLVIRNYENTLVSYGFDSYGNKIPKRTSNKGEISQNTLSSCNDEFRNRVQYFTMPPHIISKSKSFNTEKCPYYKTNEYKCVPFNQLHDLSGVDQDAYVIPGNSTLQSILDKNKSPTSGSSVSVSMATDDIIVYSTIAICGIVGLFVLYKLGTKIKEEL</sequence>